<reference evidence="2 3" key="2">
    <citation type="submission" date="2016-12" db="EMBL/GenBank/DDBJ databases">
        <title>Draft Genome Sequence of Cystobacter ferrugineus Strain Cbfe23.</title>
        <authorList>
            <person name="Akbar S."/>
            <person name="Dowd S.E."/>
            <person name="Stevens D.C."/>
        </authorList>
    </citation>
    <scope>NUCLEOTIDE SEQUENCE [LARGE SCALE GENOMIC DNA]</scope>
    <source>
        <strain evidence="2 3">Cbfe23</strain>
    </source>
</reference>
<comment type="caution">
    <text evidence="2">The sequence shown here is derived from an EMBL/GenBank/DDBJ whole genome shotgun (WGS) entry which is preliminary data.</text>
</comment>
<organism evidence="2 3">
    <name type="scientific">Cystobacter ferrugineus</name>
    <dbReference type="NCBI Taxonomy" id="83449"/>
    <lineage>
        <taxon>Bacteria</taxon>
        <taxon>Pseudomonadati</taxon>
        <taxon>Myxococcota</taxon>
        <taxon>Myxococcia</taxon>
        <taxon>Myxococcales</taxon>
        <taxon>Cystobacterineae</taxon>
        <taxon>Archangiaceae</taxon>
        <taxon>Cystobacter</taxon>
    </lineage>
</organism>
<accession>A0A1L9AX72</accession>
<dbReference type="AlphaFoldDB" id="A0A1L9AX72"/>
<dbReference type="Proteomes" id="UP000182229">
    <property type="component" value="Unassembled WGS sequence"/>
</dbReference>
<name>A0A1L9AX72_9BACT</name>
<keyword evidence="3" id="KW-1185">Reference proteome</keyword>
<gene>
    <name evidence="2" type="ORF">BON30_43225</name>
</gene>
<evidence type="ECO:0000313" key="3">
    <source>
        <dbReference type="Proteomes" id="UP000182229"/>
    </source>
</evidence>
<feature type="signal peptide" evidence="1">
    <location>
        <begin position="1"/>
        <end position="21"/>
    </location>
</feature>
<dbReference type="RefSeq" id="WP_071904437.1">
    <property type="nucleotide sequence ID" value="NZ_MPIN01000018.1"/>
</dbReference>
<evidence type="ECO:0000313" key="2">
    <source>
        <dbReference type="EMBL" id="OJH34608.1"/>
    </source>
</evidence>
<dbReference type="STRING" id="83449.BON30_43225"/>
<reference evidence="3" key="1">
    <citation type="submission" date="2016-11" db="EMBL/GenBank/DDBJ databases">
        <authorList>
            <person name="Shukria A."/>
            <person name="Stevens D.C."/>
        </authorList>
    </citation>
    <scope>NUCLEOTIDE SEQUENCE [LARGE SCALE GENOMIC DNA]</scope>
    <source>
        <strain evidence="3">Cbfe23</strain>
    </source>
</reference>
<evidence type="ECO:0000256" key="1">
    <source>
        <dbReference type="SAM" id="SignalP"/>
    </source>
</evidence>
<sequence>MMKALKAGLFGLAMGALGAVALPTQVAEAQTTPAQPPLYCCSYCNPNYVNCMAKSTGMMGDAICLMNRNYCESTCKPGC</sequence>
<protein>
    <submittedName>
        <fullName evidence="2">Uncharacterized protein</fullName>
    </submittedName>
</protein>
<dbReference type="EMBL" id="MPIN01000018">
    <property type="protein sequence ID" value="OJH34608.1"/>
    <property type="molecule type" value="Genomic_DNA"/>
</dbReference>
<proteinExistence type="predicted"/>
<keyword evidence="1" id="KW-0732">Signal</keyword>
<feature type="chain" id="PRO_5012137523" evidence="1">
    <location>
        <begin position="22"/>
        <end position="79"/>
    </location>
</feature>